<dbReference type="OrthoDB" id="9812818at2"/>
<evidence type="ECO:0000313" key="2">
    <source>
        <dbReference type="EMBL" id="QGQ96991.1"/>
    </source>
</evidence>
<evidence type="ECO:0000256" key="1">
    <source>
        <dbReference type="HAMAP-Rule" id="MF_01851"/>
    </source>
</evidence>
<sequence length="210" mass="24165">MSFTGFAPTDFATFTIDGLENRMIAIKERIQPKFKALGDILCNETAMLAGNEMYLHIARHARRKVNAPKDTWLAISNNKRGYKQHPHFQVGLFDDHVFVWFALIYELPHKKAIAESYLRQLTKIKKLIPKDYVISFDHMQKESVTSGKLSEKEWKHGLERFRDIQKVELLIGRHFLADDPILQDGEAFSQEAKSIVESLIPLYKMACAAS</sequence>
<dbReference type="AlphaFoldDB" id="A0A6B8RKQ9"/>
<dbReference type="Gene3D" id="3.30.930.20">
    <property type="entry name" value="Protein of unknown function DUF1054"/>
    <property type="match status" value="1"/>
</dbReference>
<evidence type="ECO:0000313" key="3">
    <source>
        <dbReference type="Proteomes" id="UP000426246"/>
    </source>
</evidence>
<keyword evidence="3" id="KW-1185">Reference proteome</keyword>
<dbReference type="Proteomes" id="UP000426246">
    <property type="component" value="Chromosome"/>
</dbReference>
<reference evidence="3" key="1">
    <citation type="submission" date="2018-11" db="EMBL/GenBank/DDBJ databases">
        <title>Complete genome sequence of Paenibacillus sp. ML311-T8.</title>
        <authorList>
            <person name="Nam Y.-D."/>
            <person name="Kang J."/>
            <person name="Chung W.-H."/>
            <person name="Park Y.S."/>
        </authorList>
    </citation>
    <scope>NUCLEOTIDE SEQUENCE [LARGE SCALE GENOMIC DNA]</scope>
    <source>
        <strain evidence="3">ML311-T8</strain>
    </source>
</reference>
<dbReference type="RefSeq" id="WP_155702089.1">
    <property type="nucleotide sequence ID" value="NZ_CP034235.1"/>
</dbReference>
<dbReference type="PIRSF" id="PIRSF021332">
    <property type="entry name" value="DUF1054"/>
    <property type="match status" value="1"/>
</dbReference>
<dbReference type="InterPro" id="IPR053707">
    <property type="entry name" value="UPF0637_domain_sf"/>
</dbReference>
<comment type="similarity">
    <text evidence="1">Belongs to the UPF0637 family.</text>
</comment>
<protein>
    <recommendedName>
        <fullName evidence="1">UPF0637 protein EHS13_19915</fullName>
    </recommendedName>
</protein>
<dbReference type="HAMAP" id="MF_01851">
    <property type="entry name" value="UPF0637"/>
    <property type="match status" value="1"/>
</dbReference>
<dbReference type="SUPFAM" id="SSF142913">
    <property type="entry name" value="YktB/PF0168-like"/>
    <property type="match status" value="1"/>
</dbReference>
<name>A0A6B8RKQ9_9BACL</name>
<gene>
    <name evidence="2" type="ORF">EHS13_19915</name>
</gene>
<organism evidence="2 3">
    <name type="scientific">Paenibacillus psychroresistens</name>
    <dbReference type="NCBI Taxonomy" id="1778678"/>
    <lineage>
        <taxon>Bacteria</taxon>
        <taxon>Bacillati</taxon>
        <taxon>Bacillota</taxon>
        <taxon>Bacilli</taxon>
        <taxon>Bacillales</taxon>
        <taxon>Paenibacillaceae</taxon>
        <taxon>Paenibacillus</taxon>
    </lineage>
</organism>
<accession>A0A6B8RKQ9</accession>
<dbReference type="KEGG" id="ppsc:EHS13_19915"/>
<dbReference type="Pfam" id="PF06335">
    <property type="entry name" value="DUF1054"/>
    <property type="match status" value="1"/>
</dbReference>
<dbReference type="EMBL" id="CP034235">
    <property type="protein sequence ID" value="QGQ96991.1"/>
    <property type="molecule type" value="Genomic_DNA"/>
</dbReference>
<proteinExistence type="inferred from homology"/>
<dbReference type="InterPro" id="IPR009403">
    <property type="entry name" value="UPF0637"/>
</dbReference>